<keyword evidence="6 11" id="KW-0378">Hydrolase</keyword>
<dbReference type="InterPro" id="IPR036034">
    <property type="entry name" value="PDZ_sf"/>
</dbReference>
<dbReference type="Pfam" id="PF17820">
    <property type="entry name" value="PDZ_6"/>
    <property type="match status" value="1"/>
</dbReference>
<reference evidence="14" key="1">
    <citation type="journal article" date="2019" name="Int. J. Syst. Evol. Microbiol.">
        <title>The Global Catalogue of Microorganisms (GCM) 10K type strain sequencing project: providing services to taxonomists for standard genome sequencing and annotation.</title>
        <authorList>
            <consortium name="The Broad Institute Genomics Platform"/>
            <consortium name="The Broad Institute Genome Sequencing Center for Infectious Disease"/>
            <person name="Wu L."/>
            <person name="Ma J."/>
        </authorList>
    </citation>
    <scope>NUCLEOTIDE SEQUENCE [LARGE SCALE GENOMIC DNA]</scope>
    <source>
        <strain evidence="14">JCM 18050</strain>
    </source>
</reference>
<dbReference type="PANTHER" id="PTHR42837">
    <property type="entry name" value="REGULATOR OF SIGMA-E PROTEASE RSEP"/>
    <property type="match status" value="1"/>
</dbReference>
<dbReference type="InterPro" id="IPR008915">
    <property type="entry name" value="Peptidase_M50"/>
</dbReference>
<evidence type="ECO:0000256" key="2">
    <source>
        <dbReference type="ARBA" id="ARBA00004141"/>
    </source>
</evidence>
<evidence type="ECO:0000256" key="4">
    <source>
        <dbReference type="ARBA" id="ARBA00022670"/>
    </source>
</evidence>
<dbReference type="Gene3D" id="2.30.42.10">
    <property type="match status" value="2"/>
</dbReference>
<keyword evidence="4 13" id="KW-0645">Protease</keyword>
<dbReference type="NCBIfam" id="TIGR00054">
    <property type="entry name" value="RIP metalloprotease RseP"/>
    <property type="match status" value="1"/>
</dbReference>
<comment type="similarity">
    <text evidence="3 11">Belongs to the peptidase M50B family.</text>
</comment>
<keyword evidence="8 11" id="KW-1133">Transmembrane helix</keyword>
<evidence type="ECO:0000313" key="14">
    <source>
        <dbReference type="Proteomes" id="UP001500171"/>
    </source>
</evidence>
<dbReference type="EC" id="3.4.24.-" evidence="11"/>
<dbReference type="GO" id="GO:0006508">
    <property type="term" value="P:proteolysis"/>
    <property type="evidence" value="ECO:0007669"/>
    <property type="project" value="UniProtKB-KW"/>
</dbReference>
<feature type="transmembrane region" description="Helical" evidence="11">
    <location>
        <begin position="415"/>
        <end position="437"/>
    </location>
</feature>
<evidence type="ECO:0000256" key="6">
    <source>
        <dbReference type="ARBA" id="ARBA00022801"/>
    </source>
</evidence>
<dbReference type="PANTHER" id="PTHR42837:SF2">
    <property type="entry name" value="MEMBRANE METALLOPROTEASE ARASP2, CHLOROPLASTIC-RELATED"/>
    <property type="match status" value="1"/>
</dbReference>
<evidence type="ECO:0000256" key="11">
    <source>
        <dbReference type="RuleBase" id="RU362031"/>
    </source>
</evidence>
<dbReference type="InterPro" id="IPR041489">
    <property type="entry name" value="PDZ_6"/>
</dbReference>
<evidence type="ECO:0000256" key="10">
    <source>
        <dbReference type="ARBA" id="ARBA00023136"/>
    </source>
</evidence>
<evidence type="ECO:0000259" key="12">
    <source>
        <dbReference type="PROSITE" id="PS50106"/>
    </source>
</evidence>
<dbReference type="CDD" id="cd06163">
    <property type="entry name" value="S2P-M50_PDZ_RseP-like"/>
    <property type="match status" value="1"/>
</dbReference>
<keyword evidence="14" id="KW-1185">Reference proteome</keyword>
<dbReference type="SUPFAM" id="SSF50156">
    <property type="entry name" value="PDZ domain-like"/>
    <property type="match status" value="2"/>
</dbReference>
<comment type="caution">
    <text evidence="13">The sequence shown here is derived from an EMBL/GenBank/DDBJ whole genome shotgun (WGS) entry which is preliminary data.</text>
</comment>
<name>A0ABP9NBP1_9GAMM</name>
<feature type="transmembrane region" description="Helical" evidence="11">
    <location>
        <begin position="95"/>
        <end position="116"/>
    </location>
</feature>
<protein>
    <recommendedName>
        <fullName evidence="11">Zinc metalloprotease</fullName>
        <ecNumber evidence="11">3.4.24.-</ecNumber>
    </recommendedName>
</protein>
<accession>A0ABP9NBP1</accession>
<comment type="cofactor">
    <cofactor evidence="1 11">
        <name>Zn(2+)</name>
        <dbReference type="ChEBI" id="CHEBI:29105"/>
    </cofactor>
</comment>
<dbReference type="InterPro" id="IPR001478">
    <property type="entry name" value="PDZ"/>
</dbReference>
<dbReference type="NCBIfam" id="NF008046">
    <property type="entry name" value="PRK10779.1"/>
    <property type="match status" value="1"/>
</dbReference>
<keyword evidence="7 11" id="KW-0862">Zinc</keyword>
<evidence type="ECO:0000256" key="8">
    <source>
        <dbReference type="ARBA" id="ARBA00022989"/>
    </source>
</evidence>
<evidence type="ECO:0000256" key="5">
    <source>
        <dbReference type="ARBA" id="ARBA00022692"/>
    </source>
</evidence>
<comment type="subcellular location">
    <subcellularLocation>
        <location evidence="2">Membrane</location>
        <topology evidence="2">Multi-pass membrane protein</topology>
    </subcellularLocation>
</comment>
<evidence type="ECO:0000256" key="7">
    <source>
        <dbReference type="ARBA" id="ARBA00022833"/>
    </source>
</evidence>
<feature type="domain" description="PDZ" evidence="12">
    <location>
        <begin position="197"/>
        <end position="274"/>
    </location>
</feature>
<dbReference type="InterPro" id="IPR004387">
    <property type="entry name" value="Pept_M50_Zn"/>
</dbReference>
<dbReference type="RefSeq" id="WP_345492378.1">
    <property type="nucleotide sequence ID" value="NZ_BAABHY010000006.1"/>
</dbReference>
<feature type="transmembrane region" description="Helical" evidence="11">
    <location>
        <begin position="6"/>
        <end position="26"/>
    </location>
</feature>
<gene>
    <name evidence="13" type="primary">rseP</name>
    <name evidence="13" type="ORF">GCM10023211_23030</name>
</gene>
<sequence>MIWTTLIFLITISVLVTVHEFGHFIIARLCGVRVECFSIGFGKKLWSYTSKKGTEFAIACIPLGGYVKMLDGRNTQLTEQEIPFAFNHKSIAKRAAIISAGPIANFILAALVYWLIFQIGVLTYPVKIAQIIANTPAASVNIPQGAELKTIAGIKIESWSDVNSALINEMGKDNVVITYDTPTEHHNEIWVDIKNWQFDIEKQSPIAAFGFVPAPVEIYPIISKIVPQSAAEKAGLQIGDEIQSYNNQTYHDWDSFVTLIKTGQPIELNVKRGNQSVVLTLTPQMDVNAKGERIGVVGIYPTNNTSVKQYDIVSAFVKSIDQTGLTIKLVVRSFYQLITGVISIKNLSGPITIAKGAGQTASYGFVPYLFFLAFISISLGVINLVPLPMLDGGHLIFLLIEKMKGSPLSTATQEVMYRLGFILLMVIMGIALFNDFLRLSL</sequence>
<dbReference type="Pfam" id="PF02163">
    <property type="entry name" value="Peptidase_M50"/>
    <property type="match status" value="1"/>
</dbReference>
<evidence type="ECO:0000256" key="9">
    <source>
        <dbReference type="ARBA" id="ARBA00023049"/>
    </source>
</evidence>
<keyword evidence="10 11" id="KW-0472">Membrane</keyword>
<keyword evidence="11" id="KW-0479">Metal-binding</keyword>
<dbReference type="EMBL" id="BAABHY010000006">
    <property type="protein sequence ID" value="GAA5114009.1"/>
    <property type="molecule type" value="Genomic_DNA"/>
</dbReference>
<keyword evidence="5 11" id="KW-0812">Transmembrane</keyword>
<keyword evidence="9 11" id="KW-0482">Metalloprotease</keyword>
<proteinExistence type="inferred from homology"/>
<organism evidence="13 14">
    <name type="scientific">Orbus sasakiae</name>
    <dbReference type="NCBI Taxonomy" id="1078475"/>
    <lineage>
        <taxon>Bacteria</taxon>
        <taxon>Pseudomonadati</taxon>
        <taxon>Pseudomonadota</taxon>
        <taxon>Gammaproteobacteria</taxon>
        <taxon>Orbales</taxon>
        <taxon>Orbaceae</taxon>
        <taxon>Orbus</taxon>
    </lineage>
</organism>
<dbReference type="GO" id="GO:0008233">
    <property type="term" value="F:peptidase activity"/>
    <property type="evidence" value="ECO:0007669"/>
    <property type="project" value="UniProtKB-KW"/>
</dbReference>
<dbReference type="SMART" id="SM00228">
    <property type="entry name" value="PDZ"/>
    <property type="match status" value="2"/>
</dbReference>
<evidence type="ECO:0000256" key="3">
    <source>
        <dbReference type="ARBA" id="ARBA00007931"/>
    </source>
</evidence>
<dbReference type="PROSITE" id="PS50106">
    <property type="entry name" value="PDZ"/>
    <property type="match status" value="1"/>
</dbReference>
<feature type="transmembrane region" description="Helical" evidence="11">
    <location>
        <begin position="365"/>
        <end position="385"/>
    </location>
</feature>
<dbReference type="Proteomes" id="UP001500171">
    <property type="component" value="Unassembled WGS sequence"/>
</dbReference>
<evidence type="ECO:0000256" key="1">
    <source>
        <dbReference type="ARBA" id="ARBA00001947"/>
    </source>
</evidence>
<evidence type="ECO:0000313" key="13">
    <source>
        <dbReference type="EMBL" id="GAA5114009.1"/>
    </source>
</evidence>